<keyword evidence="2" id="KW-0963">Cytoplasm</keyword>
<keyword evidence="8" id="KW-0371">Homeobox</keyword>
<dbReference type="GO" id="GO:0050793">
    <property type="term" value="P:regulation of developmental process"/>
    <property type="evidence" value="ECO:0007669"/>
    <property type="project" value="TreeGrafter"/>
</dbReference>
<feature type="region of interest" description="Disordered" evidence="6">
    <location>
        <begin position="82"/>
        <end position="104"/>
    </location>
</feature>
<protein>
    <submittedName>
        <fullName evidence="8">ZF-HD homeobox protein</fullName>
    </submittedName>
</protein>
<evidence type="ECO:0000259" key="7">
    <source>
        <dbReference type="PROSITE" id="PS51523"/>
    </source>
</evidence>
<keyword evidence="5" id="KW-0862">Zinc</keyword>
<keyword evidence="9" id="KW-1185">Reference proteome</keyword>
<evidence type="ECO:0000313" key="8">
    <source>
        <dbReference type="EMBL" id="KAK8941381.1"/>
    </source>
</evidence>
<evidence type="ECO:0000256" key="1">
    <source>
        <dbReference type="ARBA" id="ARBA00004496"/>
    </source>
</evidence>
<sequence length="104" mass="10991">MRPQPNSPPHAANGFLRKKDVSKAASIRYAECRKNHAAGIGGYAVDGCREFMASGEDGTAAALRCAACSCHRSFHKLEIVLESAGPTGNRPSSNSTTTSSSPRR</sequence>
<feature type="domain" description="ZF-HD dimerization-type" evidence="7">
    <location>
        <begin position="29"/>
        <end position="78"/>
    </location>
</feature>
<accession>A0AAP0BJP2</accession>
<dbReference type="PANTHER" id="PTHR31948">
    <property type="entry name" value="ZINC-FINGER HOMEODOMAIN PROTEIN 2"/>
    <property type="match status" value="1"/>
</dbReference>
<dbReference type="GO" id="GO:0003700">
    <property type="term" value="F:DNA-binding transcription factor activity"/>
    <property type="evidence" value="ECO:0007669"/>
    <property type="project" value="TreeGrafter"/>
</dbReference>
<evidence type="ECO:0000256" key="4">
    <source>
        <dbReference type="ARBA" id="ARBA00022771"/>
    </source>
</evidence>
<dbReference type="EMBL" id="JBBWWQ010000008">
    <property type="protein sequence ID" value="KAK8941381.1"/>
    <property type="molecule type" value="Genomic_DNA"/>
</dbReference>
<dbReference type="GO" id="GO:0000976">
    <property type="term" value="F:transcription cis-regulatory region binding"/>
    <property type="evidence" value="ECO:0007669"/>
    <property type="project" value="TreeGrafter"/>
</dbReference>
<dbReference type="PANTHER" id="PTHR31948:SF162">
    <property type="entry name" value="MINI ZINC FINGER PROTEIN 2"/>
    <property type="match status" value="1"/>
</dbReference>
<evidence type="ECO:0000256" key="5">
    <source>
        <dbReference type="ARBA" id="ARBA00022833"/>
    </source>
</evidence>
<proteinExistence type="predicted"/>
<keyword evidence="8" id="KW-0238">DNA-binding</keyword>
<dbReference type="AlphaFoldDB" id="A0AAP0BJP2"/>
<dbReference type="NCBIfam" id="TIGR01566">
    <property type="entry name" value="ZF_HD_prot_N"/>
    <property type="match status" value="1"/>
</dbReference>
<dbReference type="InterPro" id="IPR006456">
    <property type="entry name" value="ZF_HD_homeobox_Cys/His_dimer"/>
</dbReference>
<keyword evidence="4" id="KW-0863">Zinc-finger</keyword>
<keyword evidence="3" id="KW-0479">Metal-binding</keyword>
<organism evidence="8 9">
    <name type="scientific">Platanthera zijinensis</name>
    <dbReference type="NCBI Taxonomy" id="2320716"/>
    <lineage>
        <taxon>Eukaryota</taxon>
        <taxon>Viridiplantae</taxon>
        <taxon>Streptophyta</taxon>
        <taxon>Embryophyta</taxon>
        <taxon>Tracheophyta</taxon>
        <taxon>Spermatophyta</taxon>
        <taxon>Magnoliopsida</taxon>
        <taxon>Liliopsida</taxon>
        <taxon>Asparagales</taxon>
        <taxon>Orchidaceae</taxon>
        <taxon>Orchidoideae</taxon>
        <taxon>Orchideae</taxon>
        <taxon>Orchidinae</taxon>
        <taxon>Platanthera</taxon>
    </lineage>
</organism>
<evidence type="ECO:0000256" key="3">
    <source>
        <dbReference type="ARBA" id="ARBA00022723"/>
    </source>
</evidence>
<reference evidence="8 9" key="1">
    <citation type="journal article" date="2022" name="Nat. Plants">
        <title>Genomes of leafy and leafless Platanthera orchids illuminate the evolution of mycoheterotrophy.</title>
        <authorList>
            <person name="Li M.H."/>
            <person name="Liu K.W."/>
            <person name="Li Z."/>
            <person name="Lu H.C."/>
            <person name="Ye Q.L."/>
            <person name="Zhang D."/>
            <person name="Wang J.Y."/>
            <person name="Li Y.F."/>
            <person name="Zhong Z.M."/>
            <person name="Liu X."/>
            <person name="Yu X."/>
            <person name="Liu D.K."/>
            <person name="Tu X.D."/>
            <person name="Liu B."/>
            <person name="Hao Y."/>
            <person name="Liao X.Y."/>
            <person name="Jiang Y.T."/>
            <person name="Sun W.H."/>
            <person name="Chen J."/>
            <person name="Chen Y.Q."/>
            <person name="Ai Y."/>
            <person name="Zhai J.W."/>
            <person name="Wu S.S."/>
            <person name="Zhou Z."/>
            <person name="Hsiao Y.Y."/>
            <person name="Wu W.L."/>
            <person name="Chen Y.Y."/>
            <person name="Lin Y.F."/>
            <person name="Hsu J.L."/>
            <person name="Li C.Y."/>
            <person name="Wang Z.W."/>
            <person name="Zhao X."/>
            <person name="Zhong W.Y."/>
            <person name="Ma X.K."/>
            <person name="Ma L."/>
            <person name="Huang J."/>
            <person name="Chen G.Z."/>
            <person name="Huang M.Z."/>
            <person name="Huang L."/>
            <person name="Peng D.H."/>
            <person name="Luo Y.B."/>
            <person name="Zou S.Q."/>
            <person name="Chen S.P."/>
            <person name="Lan S."/>
            <person name="Tsai W.C."/>
            <person name="Van de Peer Y."/>
            <person name="Liu Z.J."/>
        </authorList>
    </citation>
    <scope>NUCLEOTIDE SEQUENCE [LARGE SCALE GENOMIC DNA]</scope>
    <source>
        <strain evidence="8">Lor287</strain>
    </source>
</reference>
<dbReference type="Pfam" id="PF04770">
    <property type="entry name" value="ZF-HD_dimer"/>
    <property type="match status" value="1"/>
</dbReference>
<dbReference type="GO" id="GO:0008270">
    <property type="term" value="F:zinc ion binding"/>
    <property type="evidence" value="ECO:0007669"/>
    <property type="project" value="UniProtKB-KW"/>
</dbReference>
<comment type="caution">
    <text evidence="8">The sequence shown here is derived from an EMBL/GenBank/DDBJ whole genome shotgun (WGS) entry which is preliminary data.</text>
</comment>
<dbReference type="GO" id="GO:0005634">
    <property type="term" value="C:nucleus"/>
    <property type="evidence" value="ECO:0007669"/>
    <property type="project" value="TreeGrafter"/>
</dbReference>
<evidence type="ECO:0000256" key="2">
    <source>
        <dbReference type="ARBA" id="ARBA00022490"/>
    </source>
</evidence>
<dbReference type="Proteomes" id="UP001418222">
    <property type="component" value="Unassembled WGS sequence"/>
</dbReference>
<name>A0AAP0BJP2_9ASPA</name>
<feature type="compositionally biased region" description="Low complexity" evidence="6">
    <location>
        <begin position="89"/>
        <end position="104"/>
    </location>
</feature>
<comment type="subcellular location">
    <subcellularLocation>
        <location evidence="1">Cytoplasm</location>
    </subcellularLocation>
</comment>
<evidence type="ECO:0000256" key="6">
    <source>
        <dbReference type="SAM" id="MobiDB-lite"/>
    </source>
</evidence>
<gene>
    <name evidence="8" type="ORF">KSP39_PZI010448</name>
</gene>
<evidence type="ECO:0000313" key="9">
    <source>
        <dbReference type="Proteomes" id="UP001418222"/>
    </source>
</evidence>
<dbReference type="PROSITE" id="PS51523">
    <property type="entry name" value="ZF_HD_DIMER"/>
    <property type="match status" value="1"/>
</dbReference>
<dbReference type="GO" id="GO:0005737">
    <property type="term" value="C:cytoplasm"/>
    <property type="evidence" value="ECO:0007669"/>
    <property type="project" value="UniProtKB-SubCell"/>
</dbReference>